<protein>
    <submittedName>
        <fullName evidence="1">Uncharacterized protein</fullName>
    </submittedName>
</protein>
<proteinExistence type="predicted"/>
<accession>A0A1U7DF37</accession>
<organism evidence="1 2">
    <name type="scientific">Brevirhabdus pacifica</name>
    <dbReference type="NCBI Taxonomy" id="1267768"/>
    <lineage>
        <taxon>Bacteria</taxon>
        <taxon>Pseudomonadati</taxon>
        <taxon>Pseudomonadota</taxon>
        <taxon>Alphaproteobacteria</taxon>
        <taxon>Rhodobacterales</taxon>
        <taxon>Paracoccaceae</taxon>
        <taxon>Brevirhabdus</taxon>
    </lineage>
</organism>
<dbReference type="AlphaFoldDB" id="A0A1U7DF37"/>
<name>A0A1U7DF37_9RHOB</name>
<dbReference type="Proteomes" id="UP000187266">
    <property type="component" value="Chromosome"/>
</dbReference>
<dbReference type="EMBL" id="CP019124">
    <property type="protein sequence ID" value="APX88571.1"/>
    <property type="molecule type" value="Genomic_DNA"/>
</dbReference>
<sequence length="108" mass="11568">MRAGSIAADVRLMSFRSLTVSALRELSPRTIVTPAIRNGFDAVEVARRLEAARYGGVLVVGVEPRLDSEVVARDVRDSCPSVRCTFYTYPAVGAEAVSGMSARGALHD</sequence>
<evidence type="ECO:0000313" key="2">
    <source>
        <dbReference type="Proteomes" id="UP000187266"/>
    </source>
</evidence>
<reference evidence="1 2" key="1">
    <citation type="submission" date="2017-01" db="EMBL/GenBank/DDBJ databases">
        <title>Genomic analysis of Xuhuaishuia manganoxidans DY6-4.</title>
        <authorList>
            <person name="Wang X."/>
        </authorList>
    </citation>
    <scope>NUCLEOTIDE SEQUENCE [LARGE SCALE GENOMIC DNA]</scope>
    <source>
        <strain evidence="1 2">DY6-4</strain>
    </source>
</reference>
<evidence type="ECO:0000313" key="1">
    <source>
        <dbReference type="EMBL" id="APX88571.1"/>
    </source>
</evidence>
<keyword evidence="2" id="KW-1185">Reference proteome</keyword>
<gene>
    <name evidence="1" type="ORF">BV394_01545</name>
</gene>